<dbReference type="SUPFAM" id="SSF52317">
    <property type="entry name" value="Class I glutamine amidotransferase-like"/>
    <property type="match status" value="1"/>
</dbReference>
<evidence type="ECO:0000313" key="1">
    <source>
        <dbReference type="EMBL" id="CAL8087141.1"/>
    </source>
</evidence>
<dbReference type="Pfam" id="PF17124">
    <property type="entry name" value="ThiJ_like"/>
    <property type="match status" value="1"/>
</dbReference>
<gene>
    <name evidence="1" type="ORF">ODALV1_LOCUS6644</name>
</gene>
<name>A0ABP1Q615_9HEXA</name>
<comment type="caution">
    <text evidence="1">The sequence shown here is derived from an EMBL/GenBank/DDBJ whole genome shotgun (WGS) entry which is preliminary data.</text>
</comment>
<organism evidence="1 2">
    <name type="scientific">Orchesella dallaii</name>
    <dbReference type="NCBI Taxonomy" id="48710"/>
    <lineage>
        <taxon>Eukaryota</taxon>
        <taxon>Metazoa</taxon>
        <taxon>Ecdysozoa</taxon>
        <taxon>Arthropoda</taxon>
        <taxon>Hexapoda</taxon>
        <taxon>Collembola</taxon>
        <taxon>Entomobryomorpha</taxon>
        <taxon>Entomobryoidea</taxon>
        <taxon>Orchesellidae</taxon>
        <taxon>Orchesellinae</taxon>
        <taxon>Orchesella</taxon>
    </lineage>
</organism>
<keyword evidence="2" id="KW-1185">Reference proteome</keyword>
<accession>A0ABP1Q615</accession>
<evidence type="ECO:0008006" key="3">
    <source>
        <dbReference type="Google" id="ProtNLM"/>
    </source>
</evidence>
<dbReference type="InterPro" id="IPR032633">
    <property type="entry name" value="ThiJ-like"/>
</dbReference>
<protein>
    <recommendedName>
        <fullName evidence="3">DJ-1/PfpI domain-containing protein</fullName>
    </recommendedName>
</protein>
<dbReference type="EMBL" id="CAXLJM020000020">
    <property type="protein sequence ID" value="CAL8087141.1"/>
    <property type="molecule type" value="Genomic_DNA"/>
</dbReference>
<dbReference type="PANTHER" id="PTHR43068">
    <property type="entry name" value="SLR1854 PROTEIN"/>
    <property type="match status" value="1"/>
</dbReference>
<dbReference type="PANTHER" id="PTHR43068:SF1">
    <property type="entry name" value="SLR1854 PROTEIN"/>
    <property type="match status" value="1"/>
</dbReference>
<dbReference type="Gene3D" id="3.40.50.880">
    <property type="match status" value="1"/>
</dbReference>
<evidence type="ECO:0000313" key="2">
    <source>
        <dbReference type="Proteomes" id="UP001642540"/>
    </source>
</evidence>
<sequence>MSTPTSKKRILMVLPNKDFDVTETSVPWHIFTKAGLKVDFCTGHGLPGECDSLLLTGVIFGQLGAAKEAKQFYHEMCESPEFKNPKKYSETDFMEYDALLLPGGHAQGMKQYLEDTVIRDKLIPFISNKSKVVGAICHGTVVLARAIDPSTGKSLLYHRKSTCLLKYMEKTAYFITAWKLGRYYRTYQIYVEDEIREAMSDPQHQFQAGTRNLCGSLDEQYAYVCEDENYVSARWPGDAYLFAHTILAKISNL</sequence>
<proteinExistence type="predicted"/>
<reference evidence="1 2" key="1">
    <citation type="submission" date="2024-08" db="EMBL/GenBank/DDBJ databases">
        <authorList>
            <person name="Cucini C."/>
            <person name="Frati F."/>
        </authorList>
    </citation>
    <scope>NUCLEOTIDE SEQUENCE [LARGE SCALE GENOMIC DNA]</scope>
</reference>
<dbReference type="InterPro" id="IPR029062">
    <property type="entry name" value="Class_I_gatase-like"/>
</dbReference>
<dbReference type="Proteomes" id="UP001642540">
    <property type="component" value="Unassembled WGS sequence"/>
</dbReference>